<proteinExistence type="predicted"/>
<comment type="caution">
    <text evidence="1">The sequence shown here is derived from an EMBL/GenBank/DDBJ whole genome shotgun (WGS) entry which is preliminary data.</text>
</comment>
<accession>A0ABT0Z4K9</accession>
<gene>
    <name evidence="1" type="ORF">NE848_09930</name>
</gene>
<name>A0ABT0Z4K9_9FLAO</name>
<organism evidence="1 2">
    <name type="scientific">Gramella jeungdoensis</name>
    <dbReference type="NCBI Taxonomy" id="708091"/>
    <lineage>
        <taxon>Bacteria</taxon>
        <taxon>Pseudomonadati</taxon>
        <taxon>Bacteroidota</taxon>
        <taxon>Flavobacteriia</taxon>
        <taxon>Flavobacteriales</taxon>
        <taxon>Flavobacteriaceae</taxon>
        <taxon>Christiangramia</taxon>
    </lineage>
</organism>
<evidence type="ECO:0000313" key="2">
    <source>
        <dbReference type="Proteomes" id="UP001155077"/>
    </source>
</evidence>
<dbReference type="RefSeq" id="WP_252113014.1">
    <property type="nucleotide sequence ID" value="NZ_JAMSCK010000003.1"/>
</dbReference>
<sequence>MIKYLPKILLMALLCSCQGQQNCRDLPQQFESYYTAKDKISNAAFKVEDTFNTSRSSWIKNAHYYSCNGRTGFLIISTKTDSYIHQNVPVALWNEFKVASSLGRFYNLNLKNKYQLTPEN</sequence>
<evidence type="ECO:0000313" key="1">
    <source>
        <dbReference type="EMBL" id="MCM8569699.1"/>
    </source>
</evidence>
<dbReference type="Proteomes" id="UP001155077">
    <property type="component" value="Unassembled WGS sequence"/>
</dbReference>
<reference evidence="1" key="1">
    <citation type="submission" date="2022-06" db="EMBL/GenBank/DDBJ databases">
        <title>Gramella sediminis sp. nov., isolated from deep-sea sediment of the Indian Ocean.</title>
        <authorList>
            <person name="Yang L."/>
        </authorList>
    </citation>
    <scope>NUCLEOTIDE SEQUENCE</scope>
    <source>
        <strain evidence="1">HMD3159</strain>
    </source>
</reference>
<keyword evidence="2" id="KW-1185">Reference proteome</keyword>
<protein>
    <submittedName>
        <fullName evidence="1">KTSC domain-containing protein</fullName>
    </submittedName>
</protein>
<dbReference type="EMBL" id="JAMSCK010000003">
    <property type="protein sequence ID" value="MCM8569699.1"/>
    <property type="molecule type" value="Genomic_DNA"/>
</dbReference>